<feature type="domain" description="DUF112" evidence="3">
    <location>
        <begin position="22"/>
        <end position="440"/>
    </location>
</feature>
<dbReference type="AlphaFoldDB" id="A0A1H4DX76"/>
<dbReference type="PANTHER" id="PTHR35342:SF5">
    <property type="entry name" value="TRICARBOXYLIC TRANSPORT PROTEIN"/>
    <property type="match status" value="1"/>
</dbReference>
<gene>
    <name evidence="4" type="ORF">SAMN05660420_03125</name>
</gene>
<keyword evidence="2" id="KW-0812">Transmembrane</keyword>
<dbReference type="Proteomes" id="UP000199409">
    <property type="component" value="Unassembled WGS sequence"/>
</dbReference>
<feature type="transmembrane region" description="Helical" evidence="2">
    <location>
        <begin position="472"/>
        <end position="493"/>
    </location>
</feature>
<dbReference type="InterPro" id="IPR002823">
    <property type="entry name" value="DUF112_TM"/>
</dbReference>
<feature type="transmembrane region" description="Helical" evidence="2">
    <location>
        <begin position="260"/>
        <end position="280"/>
    </location>
</feature>
<sequence>MIDFIAVQQALELLFTSVTPWLVVIPGILIGLVFGSIPGLQISMAMAIFLPLTLHMNFVMSMLFLTAIFTGGSFGGGVTAILMNIPGTSSALATAFDGYPMARQGRHNEALGLALGSSTFGCGLGYIVLFALIQPISILVLKLGPSEMFAVTVWGLTLIASLRGDHMSKGIISGVFGLLLGTVGYNELGTARGTLEIELLLDGIPAVPAMMGMFAASELFNLLNAKFIVEDEEQRNVSRPKIFQGFKESLRFPIVNSRGSMLGIMIGAVPGVGSSVANLLSYMETKRRDKDPDSFGHGNPKGVMASESANSSSEAGSMATLLALGIPGGGATAVMLAVFAMNNITGGPTFIREQTDVVYAIIFANFAQVFLLAIIGLLTIPLLASVVKVPVRMLVPSVMALAIFGSYGLTGSMAGPYTVLVFACLGYVMKKYNYSVPGLVIGILLGKMAESELLHSYQISGGQISYVFSRPVTLFIVVLLLLSIGYQPIMKFVKARWSHRKS</sequence>
<feature type="transmembrane region" description="Helical" evidence="2">
    <location>
        <begin position="166"/>
        <end position="185"/>
    </location>
</feature>
<feature type="transmembrane region" description="Helical" evidence="2">
    <location>
        <begin position="139"/>
        <end position="160"/>
    </location>
</feature>
<evidence type="ECO:0000256" key="2">
    <source>
        <dbReference type="SAM" id="Phobius"/>
    </source>
</evidence>
<protein>
    <submittedName>
        <fullName evidence="4">Putative tricarboxylic transport membrane protein</fullName>
    </submittedName>
</protein>
<dbReference type="Pfam" id="PF01970">
    <property type="entry name" value="TctA"/>
    <property type="match status" value="1"/>
</dbReference>
<reference evidence="4 5" key="1">
    <citation type="submission" date="2016-10" db="EMBL/GenBank/DDBJ databases">
        <authorList>
            <person name="de Groot N.N."/>
        </authorList>
    </citation>
    <scope>NUCLEOTIDE SEQUENCE [LARGE SCALE GENOMIC DNA]</scope>
    <source>
        <strain evidence="4 5">DSM 7343</strain>
    </source>
</reference>
<dbReference type="STRING" id="37625.SAMN05660420_03125"/>
<keyword evidence="5" id="KW-1185">Reference proteome</keyword>
<organism evidence="4 5">
    <name type="scientific">Desulfuromusa kysingii</name>
    <dbReference type="NCBI Taxonomy" id="37625"/>
    <lineage>
        <taxon>Bacteria</taxon>
        <taxon>Pseudomonadati</taxon>
        <taxon>Thermodesulfobacteriota</taxon>
        <taxon>Desulfuromonadia</taxon>
        <taxon>Desulfuromonadales</taxon>
        <taxon>Geopsychrobacteraceae</taxon>
        <taxon>Desulfuromusa</taxon>
    </lineage>
</organism>
<feature type="transmembrane region" description="Helical" evidence="2">
    <location>
        <begin position="361"/>
        <end position="386"/>
    </location>
</feature>
<evidence type="ECO:0000313" key="4">
    <source>
        <dbReference type="EMBL" id="SEA77187.1"/>
    </source>
</evidence>
<keyword evidence="2" id="KW-0472">Membrane</keyword>
<proteinExistence type="predicted"/>
<dbReference type="EMBL" id="FNQN01000012">
    <property type="protein sequence ID" value="SEA77187.1"/>
    <property type="molecule type" value="Genomic_DNA"/>
</dbReference>
<feature type="transmembrane region" description="Helical" evidence="2">
    <location>
        <begin position="398"/>
        <end position="429"/>
    </location>
</feature>
<evidence type="ECO:0000256" key="1">
    <source>
        <dbReference type="SAM" id="MobiDB-lite"/>
    </source>
</evidence>
<keyword evidence="2" id="KW-1133">Transmembrane helix</keyword>
<dbReference type="PANTHER" id="PTHR35342">
    <property type="entry name" value="TRICARBOXYLIC TRANSPORT PROTEIN"/>
    <property type="match status" value="1"/>
</dbReference>
<dbReference type="RefSeq" id="WP_092350537.1">
    <property type="nucleotide sequence ID" value="NZ_FNQN01000012.1"/>
</dbReference>
<accession>A0A1H4DX76</accession>
<feature type="transmembrane region" description="Helical" evidence="2">
    <location>
        <begin position="110"/>
        <end position="132"/>
    </location>
</feature>
<evidence type="ECO:0000313" key="5">
    <source>
        <dbReference type="Proteomes" id="UP000199409"/>
    </source>
</evidence>
<feature type="region of interest" description="Disordered" evidence="1">
    <location>
        <begin position="288"/>
        <end position="309"/>
    </location>
</feature>
<feature type="transmembrane region" description="Helical" evidence="2">
    <location>
        <begin position="321"/>
        <end position="341"/>
    </location>
</feature>
<dbReference type="OrthoDB" id="9781349at2"/>
<evidence type="ECO:0000259" key="3">
    <source>
        <dbReference type="Pfam" id="PF01970"/>
    </source>
</evidence>
<feature type="transmembrane region" description="Helical" evidence="2">
    <location>
        <begin position="21"/>
        <end position="50"/>
    </location>
</feature>
<name>A0A1H4DX76_9BACT</name>